<name>X8JC66_9AGAM</name>
<organism evidence="8 9">
    <name type="scientific">Rhizoctonia solani AG-3 Rhs1AP</name>
    <dbReference type="NCBI Taxonomy" id="1086054"/>
    <lineage>
        <taxon>Eukaryota</taxon>
        <taxon>Fungi</taxon>
        <taxon>Dikarya</taxon>
        <taxon>Basidiomycota</taxon>
        <taxon>Agaricomycotina</taxon>
        <taxon>Agaricomycetes</taxon>
        <taxon>Cantharellales</taxon>
        <taxon>Ceratobasidiaceae</taxon>
        <taxon>Rhizoctonia</taxon>
    </lineage>
</organism>
<feature type="non-terminal residue" evidence="8">
    <location>
        <position position="418"/>
    </location>
</feature>
<feature type="compositionally biased region" description="Basic and acidic residues" evidence="6">
    <location>
        <begin position="36"/>
        <end position="46"/>
    </location>
</feature>
<dbReference type="InterPro" id="IPR012337">
    <property type="entry name" value="RNaseH-like_sf"/>
</dbReference>
<keyword evidence="2" id="KW-0479">Metal-binding</keyword>
<keyword evidence="4" id="KW-0862">Zinc</keyword>
<dbReference type="GO" id="GO:0008270">
    <property type="term" value="F:zinc ion binding"/>
    <property type="evidence" value="ECO:0007669"/>
    <property type="project" value="UniProtKB-KW"/>
</dbReference>
<protein>
    <submittedName>
        <fullName evidence="8">DUF659 family protein</fullName>
    </submittedName>
</protein>
<proteinExistence type="predicted"/>
<dbReference type="AlphaFoldDB" id="X8JC66"/>
<evidence type="ECO:0000256" key="1">
    <source>
        <dbReference type="ARBA" id="ARBA00004123"/>
    </source>
</evidence>
<accession>X8JC66</accession>
<gene>
    <name evidence="8" type="ORF">RSOL_391380</name>
</gene>
<dbReference type="OrthoDB" id="3251052at2759"/>
<dbReference type="SUPFAM" id="SSF53098">
    <property type="entry name" value="Ribonuclease H-like"/>
    <property type="match status" value="1"/>
</dbReference>
<evidence type="ECO:0000256" key="3">
    <source>
        <dbReference type="ARBA" id="ARBA00022771"/>
    </source>
</evidence>
<comment type="subcellular location">
    <subcellularLocation>
        <location evidence="1">Nucleus</location>
    </subcellularLocation>
</comment>
<comment type="caution">
    <text evidence="8">The sequence shown here is derived from an EMBL/GenBank/DDBJ whole genome shotgun (WGS) entry which is preliminary data.</text>
</comment>
<evidence type="ECO:0000313" key="9">
    <source>
        <dbReference type="Proteomes" id="UP000030108"/>
    </source>
</evidence>
<dbReference type="PANTHER" id="PTHR46481:SF10">
    <property type="entry name" value="ZINC FINGER BED DOMAIN-CONTAINING PROTEIN 39"/>
    <property type="match status" value="1"/>
</dbReference>
<sequence length="418" mass="47256">MPTTVQRVSHHRSQNLRAQKRAKYAGPAFDEIPTESDPRWTDDPEHSTPSSHQPRSGPPPDPLARSLTLPCHPTSDDSRRKDNAYYRCIASSVCSWTLKAWDRSLPRIYKHAARCKALRNWKPALWKHATSMLASMAPGGLGTLDTASKDDSDTRNGSVIIQRPPHANPFARYDPSINMSAPEQLDHALARLISASASPARLVDYPEWSCFTQLLNPSYNPPSSTYIRDRLIPAEARRAVLHMQEYLQNETNISLSFDGLTAGQQPVYTIHICTADRHTFLYRADIFYGSHNTDYIVDLLEQVIMEIGPHRIASVVSDDTATTKKARREASRKYPGILNLADPIHKFNLCIQDICQDPIWEDPLKQLRKLITHFKMSTYAAGRLNEARKIEGIMRSLQSIGNTRFATITRGDWAFKDK</sequence>
<dbReference type="InterPro" id="IPR052035">
    <property type="entry name" value="ZnF_BED_domain_contain"/>
</dbReference>
<dbReference type="PANTHER" id="PTHR46481">
    <property type="entry name" value="ZINC FINGER BED DOMAIN-CONTAINING PROTEIN 4"/>
    <property type="match status" value="1"/>
</dbReference>
<keyword evidence="3" id="KW-0863">Zinc-finger</keyword>
<dbReference type="GO" id="GO:0005634">
    <property type="term" value="C:nucleus"/>
    <property type="evidence" value="ECO:0007669"/>
    <property type="project" value="UniProtKB-SubCell"/>
</dbReference>
<evidence type="ECO:0000259" key="7">
    <source>
        <dbReference type="Pfam" id="PF04937"/>
    </source>
</evidence>
<reference evidence="9" key="1">
    <citation type="journal article" date="2014" name="Genome Announc.">
        <title>Draft genome sequence of the plant-pathogenic soil fungus Rhizoctonia solani anastomosis group 3 strain Rhs1AP.</title>
        <authorList>
            <person name="Cubeta M.A."/>
            <person name="Thomas E."/>
            <person name="Dean R.A."/>
            <person name="Jabaji S."/>
            <person name="Neate S.M."/>
            <person name="Tavantzis S."/>
            <person name="Toda T."/>
            <person name="Vilgalys R."/>
            <person name="Bharathan N."/>
            <person name="Fedorova-Abrams N."/>
            <person name="Pakala S.B."/>
            <person name="Pakala S.M."/>
            <person name="Zafar N."/>
            <person name="Joardar V."/>
            <person name="Losada L."/>
            <person name="Nierman W.C."/>
        </authorList>
    </citation>
    <scope>NUCLEOTIDE SEQUENCE [LARGE SCALE GENOMIC DNA]</scope>
    <source>
        <strain evidence="9">AG-3</strain>
    </source>
</reference>
<dbReference type="Proteomes" id="UP000030108">
    <property type="component" value="Unassembled WGS sequence"/>
</dbReference>
<evidence type="ECO:0000256" key="2">
    <source>
        <dbReference type="ARBA" id="ARBA00022723"/>
    </source>
</evidence>
<evidence type="ECO:0000256" key="4">
    <source>
        <dbReference type="ARBA" id="ARBA00022833"/>
    </source>
</evidence>
<evidence type="ECO:0000256" key="6">
    <source>
        <dbReference type="SAM" id="MobiDB-lite"/>
    </source>
</evidence>
<dbReference type="EMBL" id="JATN01000319">
    <property type="protein sequence ID" value="EUC61302.1"/>
    <property type="molecule type" value="Genomic_DNA"/>
</dbReference>
<dbReference type="InterPro" id="IPR007021">
    <property type="entry name" value="DUF659"/>
</dbReference>
<keyword evidence="5" id="KW-0539">Nucleus</keyword>
<dbReference type="Pfam" id="PF04937">
    <property type="entry name" value="DUF659"/>
    <property type="match status" value="1"/>
</dbReference>
<feature type="region of interest" description="Disordered" evidence="6">
    <location>
        <begin position="1"/>
        <end position="79"/>
    </location>
</feature>
<evidence type="ECO:0000313" key="8">
    <source>
        <dbReference type="EMBL" id="EUC61302.1"/>
    </source>
</evidence>
<evidence type="ECO:0000256" key="5">
    <source>
        <dbReference type="ARBA" id="ARBA00023242"/>
    </source>
</evidence>
<feature type="domain" description="DUF659" evidence="7">
    <location>
        <begin position="222"/>
        <end position="367"/>
    </location>
</feature>
<feature type="compositionally biased region" description="Basic residues" evidence="6">
    <location>
        <begin position="8"/>
        <end position="23"/>
    </location>
</feature>